<evidence type="ECO:0000313" key="2">
    <source>
        <dbReference type="Proteomes" id="UP000053097"/>
    </source>
</evidence>
<dbReference type="Proteomes" id="UP000053097">
    <property type="component" value="Unassembled WGS sequence"/>
</dbReference>
<dbReference type="EMBL" id="KK107078">
    <property type="protein sequence ID" value="EZA60348.1"/>
    <property type="molecule type" value="Genomic_DNA"/>
</dbReference>
<gene>
    <name evidence="1" type="ORF">X777_13437</name>
</gene>
<keyword evidence="2" id="KW-1185">Reference proteome</keyword>
<evidence type="ECO:0000313" key="1">
    <source>
        <dbReference type="EMBL" id="EZA60348.1"/>
    </source>
</evidence>
<protein>
    <submittedName>
        <fullName evidence="1">Uncharacterized protein</fullName>
    </submittedName>
</protein>
<sequence>MYPGMHSIEERPASQPRKWLHHGNSYVRYFTGTNLMILKMKTPYAKCKRRENVIVVGMKLRN</sequence>
<dbReference type="AlphaFoldDB" id="A0A026WWY3"/>
<organism evidence="1 2">
    <name type="scientific">Ooceraea biroi</name>
    <name type="common">Clonal raider ant</name>
    <name type="synonym">Cerapachys biroi</name>
    <dbReference type="NCBI Taxonomy" id="2015173"/>
    <lineage>
        <taxon>Eukaryota</taxon>
        <taxon>Metazoa</taxon>
        <taxon>Ecdysozoa</taxon>
        <taxon>Arthropoda</taxon>
        <taxon>Hexapoda</taxon>
        <taxon>Insecta</taxon>
        <taxon>Pterygota</taxon>
        <taxon>Neoptera</taxon>
        <taxon>Endopterygota</taxon>
        <taxon>Hymenoptera</taxon>
        <taxon>Apocrita</taxon>
        <taxon>Aculeata</taxon>
        <taxon>Formicoidea</taxon>
        <taxon>Formicidae</taxon>
        <taxon>Dorylinae</taxon>
        <taxon>Ooceraea</taxon>
    </lineage>
</organism>
<name>A0A026WWY3_OOCBI</name>
<reference evidence="1 2" key="1">
    <citation type="journal article" date="2014" name="Curr. Biol.">
        <title>The genome of the clonal raider ant Cerapachys biroi.</title>
        <authorList>
            <person name="Oxley P.R."/>
            <person name="Ji L."/>
            <person name="Fetter-Pruneda I."/>
            <person name="McKenzie S.K."/>
            <person name="Li C."/>
            <person name="Hu H."/>
            <person name="Zhang G."/>
            <person name="Kronauer D.J."/>
        </authorList>
    </citation>
    <scope>NUCLEOTIDE SEQUENCE [LARGE SCALE GENOMIC DNA]</scope>
</reference>
<proteinExistence type="predicted"/>
<accession>A0A026WWY3</accession>